<gene>
    <name evidence="1" type="ORF">APTSU1_000295500</name>
</gene>
<name>A0ABQ0EKZ9_APOSI</name>
<comment type="caution">
    <text evidence="1">The sequence shown here is derived from an EMBL/GenBank/DDBJ whole genome shotgun (WGS) entry which is preliminary data.</text>
</comment>
<protein>
    <submittedName>
        <fullName evidence="1">Farnesyl pyrophosphate synthase</fullName>
    </submittedName>
</protein>
<organism evidence="1 2">
    <name type="scientific">Apodemus speciosus</name>
    <name type="common">Large Japanese field mouse</name>
    <dbReference type="NCBI Taxonomy" id="105296"/>
    <lineage>
        <taxon>Eukaryota</taxon>
        <taxon>Metazoa</taxon>
        <taxon>Chordata</taxon>
        <taxon>Craniata</taxon>
        <taxon>Vertebrata</taxon>
        <taxon>Euteleostomi</taxon>
        <taxon>Mammalia</taxon>
        <taxon>Eutheria</taxon>
        <taxon>Euarchontoglires</taxon>
        <taxon>Glires</taxon>
        <taxon>Rodentia</taxon>
        <taxon>Myomorpha</taxon>
        <taxon>Muroidea</taxon>
        <taxon>Muridae</taxon>
        <taxon>Murinae</taxon>
        <taxon>Apodemus</taxon>
    </lineage>
</organism>
<sequence length="66" mass="6551">MPTQDAPVPLAEISGGLPAASPLLGTPGEVAWFPTTTLPGIWVSSPGGLAQCPLVVPSVDRAASSI</sequence>
<dbReference type="EMBL" id="BAAFST010000003">
    <property type="protein sequence ID" value="GAB1287725.1"/>
    <property type="molecule type" value="Genomic_DNA"/>
</dbReference>
<keyword evidence="2" id="KW-1185">Reference proteome</keyword>
<accession>A0ABQ0EKZ9</accession>
<proteinExistence type="predicted"/>
<reference evidence="1 2" key="1">
    <citation type="submission" date="2024-08" db="EMBL/GenBank/DDBJ databases">
        <title>The draft genome of Apodemus speciosus.</title>
        <authorList>
            <person name="Nabeshima K."/>
            <person name="Suzuki S."/>
            <person name="Onuma M."/>
        </authorList>
    </citation>
    <scope>NUCLEOTIDE SEQUENCE [LARGE SCALE GENOMIC DNA]</scope>
    <source>
        <strain evidence="1">IB14-021</strain>
    </source>
</reference>
<evidence type="ECO:0000313" key="2">
    <source>
        <dbReference type="Proteomes" id="UP001623349"/>
    </source>
</evidence>
<dbReference type="Proteomes" id="UP001623349">
    <property type="component" value="Unassembled WGS sequence"/>
</dbReference>
<evidence type="ECO:0000313" key="1">
    <source>
        <dbReference type="EMBL" id="GAB1287725.1"/>
    </source>
</evidence>